<dbReference type="Gene3D" id="1.25.40.10">
    <property type="entry name" value="Tetratricopeptide repeat domain"/>
    <property type="match status" value="4"/>
</dbReference>
<name>A0ABD1XJX3_9MARC</name>
<evidence type="ECO:0000313" key="3">
    <source>
        <dbReference type="EMBL" id="KAL2609085.1"/>
    </source>
</evidence>
<organism evidence="3 4">
    <name type="scientific">Riccia fluitans</name>
    <dbReference type="NCBI Taxonomy" id="41844"/>
    <lineage>
        <taxon>Eukaryota</taxon>
        <taxon>Viridiplantae</taxon>
        <taxon>Streptophyta</taxon>
        <taxon>Embryophyta</taxon>
        <taxon>Marchantiophyta</taxon>
        <taxon>Marchantiopsida</taxon>
        <taxon>Marchantiidae</taxon>
        <taxon>Marchantiales</taxon>
        <taxon>Ricciaceae</taxon>
        <taxon>Riccia</taxon>
    </lineage>
</organism>
<feature type="repeat" description="TPR" evidence="1">
    <location>
        <begin position="613"/>
        <end position="646"/>
    </location>
</feature>
<evidence type="ECO:0000313" key="4">
    <source>
        <dbReference type="Proteomes" id="UP001605036"/>
    </source>
</evidence>
<dbReference type="Proteomes" id="UP001605036">
    <property type="component" value="Unassembled WGS sequence"/>
</dbReference>
<dbReference type="Pfam" id="PF13424">
    <property type="entry name" value="TPR_12"/>
    <property type="match status" value="1"/>
</dbReference>
<feature type="repeat" description="TPR" evidence="1">
    <location>
        <begin position="519"/>
        <end position="552"/>
    </location>
</feature>
<feature type="repeat" description="TPR" evidence="1">
    <location>
        <begin position="647"/>
        <end position="680"/>
    </location>
</feature>
<feature type="repeat" description="TPR" evidence="1">
    <location>
        <begin position="967"/>
        <end position="1000"/>
    </location>
</feature>
<dbReference type="Pfam" id="PF13181">
    <property type="entry name" value="TPR_8"/>
    <property type="match status" value="2"/>
</dbReference>
<dbReference type="PANTHER" id="PTHR45523">
    <property type="entry name" value="TETRATRICOPEPTIDE REPEAT (TPR)-CONTAINING PROTEIN-RELATED"/>
    <property type="match status" value="1"/>
</dbReference>
<dbReference type="EMBL" id="JBHFFA010000008">
    <property type="protein sequence ID" value="KAL2609085.1"/>
    <property type="molecule type" value="Genomic_DNA"/>
</dbReference>
<keyword evidence="4" id="KW-1185">Reference proteome</keyword>
<sequence length="1081" mass="117898">MEREREKAQMTAHMQELRETGLSLSIFPGSPENCTEGRRFAGTMFTLGSPMMKVRSGEGKIVQFGGVGSSPLSETSLRMVSDGHPGGEERRSVATSSMYHNPRVDAVRSLTPVGLLQDSTSSPRQPSVALPSPLYGEGIPPQRVSPPSGAMAQGFKDSHMAEGQPSVATDPHSVHLAMELSKRSMSALETLDHQQLPKGGQRRRTTNTREAKMMMPAGNSQQALHQHTIQQQQRGIQNVLYHHQSRHPHESFFTHGHYKGVSKNPQIQGIQQFGSAQHPGMSQPRGPCLTSHSLKVEPVELERTASVDRMQLEKASPVERSVRPDSLSPKESASIAETQREAVGVKKMLMEESKPSASLGSAAESKDSVRSGMRPHVGDRESLHSHSQSSGRTSRENIFADLNAEPPASDGGDECLVQVEETEAAAQPESSRTTTEENSKRKRKKAIKDAKVLDGEEVDNKKIGKPVKSRAKPKMEFAMDATEGDGDNNLAAVGVTKEDRLRNLKQDLIHVTKKQPKNANAYFILGLFYQRSRQFAKAGAAYKQATEALKQSEIDCNHSRAELMATIQAHHEQCFLEELFLGPDEPDEDLVDEALKKDVSKLRGAARMQKEQAAVWSTLGLHLLRAGKIENAVYLLTSLLDVVPDQMDALNNLGVAYLHSGDLERAARCFQTLLEKDKFRPGACANYAVHLLQQYGSSLASAGAGPVVFLQRLAAARAAEQCLEVALKEDPKAGHIWANLAAAHTTLGNIAAASQCLEQAARLDPTRMSTRYAVAAHRIKVAERCEDGVEQLGYAANEMASMLREGDVSTAHPSLGWAGLAMVNRAQHESVVAFQEGNANLKEAEDRAQHTLERAIDEDPLDAVQWHQLGLRTMFTLQFGVAQKFLKTSIARRRSCTPAWSNLGVAVQLSEDPCISEGVYKQALRLAPQEQAHSIHSNLGSLYRQQRRFSESHECFQKALDLCPDYAPACNNLGLLLVAQNKWKEAVSAFDRALRADPCLDAAKSNRMKAVVLGQLKGASVEAADYPSSHSGSELQTINVEGENEFNAGASLAEVTAAASLSAPSPPQQPQRDPFPLPSVS</sequence>
<dbReference type="AlphaFoldDB" id="A0ABD1XJX3"/>
<reference evidence="3 4" key="1">
    <citation type="submission" date="2024-09" db="EMBL/GenBank/DDBJ databases">
        <title>Chromosome-scale assembly of Riccia fluitans.</title>
        <authorList>
            <person name="Paukszto L."/>
            <person name="Sawicki J."/>
            <person name="Karawczyk K."/>
            <person name="Piernik-Szablinska J."/>
            <person name="Szczecinska M."/>
            <person name="Mazdziarz M."/>
        </authorList>
    </citation>
    <scope>NUCLEOTIDE SEQUENCE [LARGE SCALE GENOMIC DNA]</scope>
    <source>
        <strain evidence="3">Rf_01</strain>
        <tissue evidence="3">Aerial parts of the thallus</tissue>
    </source>
</reference>
<feature type="region of interest" description="Disordered" evidence="2">
    <location>
        <begin position="422"/>
        <end position="448"/>
    </location>
</feature>
<protein>
    <submittedName>
        <fullName evidence="3">Uncharacterized protein</fullName>
    </submittedName>
</protein>
<feature type="repeat" description="TPR" evidence="1">
    <location>
        <begin position="933"/>
        <end position="966"/>
    </location>
</feature>
<dbReference type="Pfam" id="PF13432">
    <property type="entry name" value="TPR_16"/>
    <property type="match status" value="1"/>
</dbReference>
<feature type="repeat" description="TPR" evidence="1">
    <location>
        <begin position="734"/>
        <end position="767"/>
    </location>
</feature>
<evidence type="ECO:0000256" key="2">
    <source>
        <dbReference type="SAM" id="MobiDB-lite"/>
    </source>
</evidence>
<dbReference type="SUPFAM" id="SSF48452">
    <property type="entry name" value="TPR-like"/>
    <property type="match status" value="2"/>
</dbReference>
<feature type="compositionally biased region" description="Pro residues" evidence="2">
    <location>
        <begin position="1064"/>
        <end position="1081"/>
    </location>
</feature>
<keyword evidence="1" id="KW-0802">TPR repeat</keyword>
<dbReference type="InterPro" id="IPR011990">
    <property type="entry name" value="TPR-like_helical_dom_sf"/>
</dbReference>
<proteinExistence type="predicted"/>
<dbReference type="SMART" id="SM00028">
    <property type="entry name" value="TPR"/>
    <property type="match status" value="7"/>
</dbReference>
<feature type="compositionally biased region" description="Basic and acidic residues" evidence="2">
    <location>
        <begin position="301"/>
        <end position="323"/>
    </location>
</feature>
<feature type="region of interest" description="Disordered" evidence="2">
    <location>
        <begin position="353"/>
        <end position="394"/>
    </location>
</feature>
<gene>
    <name evidence="3" type="ORF">R1flu_027658</name>
</gene>
<dbReference type="PROSITE" id="PS50005">
    <property type="entry name" value="TPR"/>
    <property type="match status" value="6"/>
</dbReference>
<feature type="region of interest" description="Disordered" evidence="2">
    <location>
        <begin position="117"/>
        <end position="170"/>
    </location>
</feature>
<dbReference type="InterPro" id="IPR019734">
    <property type="entry name" value="TPR_rpt"/>
</dbReference>
<dbReference type="PANTHER" id="PTHR45523:SF1">
    <property type="entry name" value="TETRATRICOPEPTIDE REPEAT (TPR)-CONTAINING PROTEIN"/>
    <property type="match status" value="1"/>
</dbReference>
<feature type="region of interest" description="Disordered" evidence="2">
    <location>
        <begin position="301"/>
        <end position="338"/>
    </location>
</feature>
<evidence type="ECO:0000256" key="1">
    <source>
        <dbReference type="PROSITE-ProRule" id="PRU00339"/>
    </source>
</evidence>
<feature type="region of interest" description="Disordered" evidence="2">
    <location>
        <begin position="1058"/>
        <end position="1081"/>
    </location>
</feature>
<accession>A0ABD1XJX3</accession>
<comment type="caution">
    <text evidence="3">The sequence shown here is derived from an EMBL/GenBank/DDBJ whole genome shotgun (WGS) entry which is preliminary data.</text>
</comment>